<organism evidence="1 2">
    <name type="scientific">Pirellula staleyi (strain ATCC 27377 / DSM 6068 / ICPB 4128)</name>
    <name type="common">Pirella staleyi</name>
    <dbReference type="NCBI Taxonomy" id="530564"/>
    <lineage>
        <taxon>Bacteria</taxon>
        <taxon>Pseudomonadati</taxon>
        <taxon>Planctomycetota</taxon>
        <taxon>Planctomycetia</taxon>
        <taxon>Pirellulales</taxon>
        <taxon>Pirellulaceae</taxon>
        <taxon>Pirellula</taxon>
    </lineage>
</organism>
<dbReference type="Proteomes" id="UP000001887">
    <property type="component" value="Chromosome"/>
</dbReference>
<gene>
    <name evidence="1" type="ordered locus">Psta_0457</name>
</gene>
<sequence length="112" mass="12431">MKLQLYLVFVVDSQRSPHVGMLLATDSVHAMSRAIDRCKSQFGPTARVSRIQRIGEATLEGMQRTQGLQLLDQCDQLAFVAVELHKLSVQQAELLDSLTAHVQTLQSKLNGD</sequence>
<name>D2R3B4_PIRSD</name>
<evidence type="ECO:0000313" key="2">
    <source>
        <dbReference type="Proteomes" id="UP000001887"/>
    </source>
</evidence>
<dbReference type="HOGENOM" id="CLU_2143508_0_0_0"/>
<reference evidence="1 2" key="1">
    <citation type="journal article" date="2009" name="Stand. Genomic Sci.">
        <title>Complete genome sequence of Pirellula staleyi type strain (ATCC 27377).</title>
        <authorList>
            <person name="Clum A."/>
            <person name="Tindall B.J."/>
            <person name="Sikorski J."/>
            <person name="Ivanova N."/>
            <person name="Mavrommatis K."/>
            <person name="Lucas S."/>
            <person name="Glavina del Rio T."/>
            <person name="Nolan M."/>
            <person name="Chen F."/>
            <person name="Tice H."/>
            <person name="Pitluck S."/>
            <person name="Cheng J.F."/>
            <person name="Chertkov O."/>
            <person name="Brettin T."/>
            <person name="Han C."/>
            <person name="Detter J.C."/>
            <person name="Kuske C."/>
            <person name="Bruce D."/>
            <person name="Goodwin L."/>
            <person name="Ovchinikova G."/>
            <person name="Pati A."/>
            <person name="Mikhailova N."/>
            <person name="Chen A."/>
            <person name="Palaniappan K."/>
            <person name="Land M."/>
            <person name="Hauser L."/>
            <person name="Chang Y.J."/>
            <person name="Jeffries C.D."/>
            <person name="Chain P."/>
            <person name="Rohde M."/>
            <person name="Goker M."/>
            <person name="Bristow J."/>
            <person name="Eisen J.A."/>
            <person name="Markowitz V."/>
            <person name="Hugenholtz P."/>
            <person name="Kyrpides N.C."/>
            <person name="Klenk H.P."/>
            <person name="Lapidus A."/>
        </authorList>
    </citation>
    <scope>NUCLEOTIDE SEQUENCE [LARGE SCALE GENOMIC DNA]</scope>
    <source>
        <strain evidence="2">ATCC 27377 / DSM 6068 / ICPB 4128</strain>
    </source>
</reference>
<dbReference type="KEGG" id="psl:Psta_0457"/>
<protein>
    <submittedName>
        <fullName evidence="1">Uncharacterized protein</fullName>
    </submittedName>
</protein>
<proteinExistence type="predicted"/>
<dbReference type="AlphaFoldDB" id="D2R3B4"/>
<accession>D2R3B4</accession>
<dbReference type="STRING" id="530564.Psta_0457"/>
<dbReference type="EMBL" id="CP001848">
    <property type="protein sequence ID" value="ADB15145.1"/>
    <property type="molecule type" value="Genomic_DNA"/>
</dbReference>
<evidence type="ECO:0000313" key="1">
    <source>
        <dbReference type="EMBL" id="ADB15145.1"/>
    </source>
</evidence>
<keyword evidence="2" id="KW-1185">Reference proteome</keyword>